<dbReference type="GO" id="GO:0020037">
    <property type="term" value="F:heme binding"/>
    <property type="evidence" value="ECO:0007669"/>
    <property type="project" value="InterPro"/>
</dbReference>
<dbReference type="AlphaFoldDB" id="A0A2H5EXC7"/>
<feature type="chain" id="PRO_5014174487" description="Cytochrome c domain-containing protein" evidence="6">
    <location>
        <begin position="21"/>
        <end position="216"/>
    </location>
</feature>
<sequence length="216" mass="21669">MKPIIPTLLAALMLTAPAFAQEAAPEATPEAAEAEAATAEATAVAEADATPPAAEDAAPGTAQAMPLTQTITDIITDAPDSAAAEAAAGALTSATAPGLDDGSEQLGFSTGEEIYQYLCRGCHQYDGSGAKGAGAYPALAGNENLEFGDYPVMLVVNGQKGMPPLGHMLSDEQVVAVVTYIQTSFGNSYTEHPTVETVAGVRPEEPTASAGGSGGN</sequence>
<dbReference type="InterPro" id="IPR036909">
    <property type="entry name" value="Cyt_c-like_dom_sf"/>
</dbReference>
<dbReference type="RefSeq" id="WP_101751975.1">
    <property type="nucleotide sequence ID" value="NZ_CP025430.1"/>
</dbReference>
<dbReference type="OrthoDB" id="5523448at2"/>
<dbReference type="Gene3D" id="1.10.760.10">
    <property type="entry name" value="Cytochrome c-like domain"/>
    <property type="match status" value="1"/>
</dbReference>
<keyword evidence="1 4" id="KW-0349">Heme</keyword>
<dbReference type="KEGG" id="pzh:CX676_06975"/>
<dbReference type="PANTHER" id="PTHR35008:SF9">
    <property type="entry name" value="CYTOCHROME C DOMAIN-CONTAINING PROTEIN"/>
    <property type="match status" value="1"/>
</dbReference>
<dbReference type="PANTHER" id="PTHR35008">
    <property type="entry name" value="BLL4482 PROTEIN-RELATED"/>
    <property type="match status" value="1"/>
</dbReference>
<keyword evidence="2 4" id="KW-0479">Metal-binding</keyword>
<evidence type="ECO:0000313" key="9">
    <source>
        <dbReference type="Proteomes" id="UP000234530"/>
    </source>
</evidence>
<evidence type="ECO:0000259" key="7">
    <source>
        <dbReference type="PROSITE" id="PS51007"/>
    </source>
</evidence>
<evidence type="ECO:0000256" key="2">
    <source>
        <dbReference type="ARBA" id="ARBA00022723"/>
    </source>
</evidence>
<proteinExistence type="predicted"/>
<protein>
    <recommendedName>
        <fullName evidence="7">Cytochrome c domain-containing protein</fullName>
    </recommendedName>
</protein>
<dbReference type="InterPro" id="IPR009056">
    <property type="entry name" value="Cyt_c-like_dom"/>
</dbReference>
<feature type="region of interest" description="Disordered" evidence="5">
    <location>
        <begin position="24"/>
        <end position="60"/>
    </location>
</feature>
<evidence type="ECO:0000256" key="1">
    <source>
        <dbReference type="ARBA" id="ARBA00022617"/>
    </source>
</evidence>
<dbReference type="EMBL" id="CP025430">
    <property type="protein sequence ID" value="AUH63934.1"/>
    <property type="molecule type" value="Genomic_DNA"/>
</dbReference>
<keyword evidence="6" id="KW-0732">Signal</keyword>
<dbReference type="InterPro" id="IPR051459">
    <property type="entry name" value="Cytochrome_c-type_DH"/>
</dbReference>
<evidence type="ECO:0000256" key="5">
    <source>
        <dbReference type="SAM" id="MobiDB-lite"/>
    </source>
</evidence>
<dbReference type="GO" id="GO:0046872">
    <property type="term" value="F:metal ion binding"/>
    <property type="evidence" value="ECO:0007669"/>
    <property type="project" value="UniProtKB-KW"/>
</dbReference>
<evidence type="ECO:0000256" key="4">
    <source>
        <dbReference type="PROSITE-ProRule" id="PRU00433"/>
    </source>
</evidence>
<feature type="signal peptide" evidence="6">
    <location>
        <begin position="1"/>
        <end position="20"/>
    </location>
</feature>
<keyword evidence="3 4" id="KW-0408">Iron</keyword>
<gene>
    <name evidence="8" type="ORF">CX676_06975</name>
</gene>
<evidence type="ECO:0000256" key="3">
    <source>
        <dbReference type="ARBA" id="ARBA00023004"/>
    </source>
</evidence>
<dbReference type="GO" id="GO:0009055">
    <property type="term" value="F:electron transfer activity"/>
    <property type="evidence" value="ECO:0007669"/>
    <property type="project" value="InterPro"/>
</dbReference>
<dbReference type="Proteomes" id="UP000234530">
    <property type="component" value="Chromosome"/>
</dbReference>
<evidence type="ECO:0000256" key="6">
    <source>
        <dbReference type="SAM" id="SignalP"/>
    </source>
</evidence>
<name>A0A2H5EXC7_9RHOB</name>
<organism evidence="8 9">
    <name type="scientific">Paracoccus zhejiangensis</name>
    <dbReference type="NCBI Taxonomy" id="1077935"/>
    <lineage>
        <taxon>Bacteria</taxon>
        <taxon>Pseudomonadati</taxon>
        <taxon>Pseudomonadota</taxon>
        <taxon>Alphaproteobacteria</taxon>
        <taxon>Rhodobacterales</taxon>
        <taxon>Paracoccaceae</taxon>
        <taxon>Paracoccus</taxon>
    </lineage>
</organism>
<evidence type="ECO:0000313" key="8">
    <source>
        <dbReference type="EMBL" id="AUH63934.1"/>
    </source>
</evidence>
<dbReference type="PROSITE" id="PS51007">
    <property type="entry name" value="CYTC"/>
    <property type="match status" value="1"/>
</dbReference>
<reference evidence="8 9" key="1">
    <citation type="journal article" date="2013" name="Antonie Van Leeuwenhoek">
        <title>Paracoccus zhejiangensis sp. nov., isolated from activated sludge in wastewater-treatment system.</title>
        <authorList>
            <person name="Wu Z.G."/>
            <person name="Zhang D.F."/>
            <person name="Liu Y.L."/>
            <person name="Wang F."/>
            <person name="Jiang X."/>
            <person name="Li C."/>
            <person name="Li S.P."/>
            <person name="Hong Q."/>
            <person name="Li W.J."/>
        </authorList>
    </citation>
    <scope>NUCLEOTIDE SEQUENCE [LARGE SCALE GENOMIC DNA]</scope>
    <source>
        <strain evidence="8 9">J6</strain>
    </source>
</reference>
<feature type="domain" description="Cytochrome c" evidence="7">
    <location>
        <begin position="106"/>
        <end position="185"/>
    </location>
</feature>
<dbReference type="SUPFAM" id="SSF46626">
    <property type="entry name" value="Cytochrome c"/>
    <property type="match status" value="1"/>
</dbReference>
<dbReference type="Pfam" id="PF13442">
    <property type="entry name" value="Cytochrome_CBB3"/>
    <property type="match status" value="1"/>
</dbReference>
<accession>A0A2H5EXC7</accession>
<keyword evidence="9" id="KW-1185">Reference proteome</keyword>